<dbReference type="Pfam" id="PF10604">
    <property type="entry name" value="Polyketide_cyc2"/>
    <property type="match status" value="1"/>
</dbReference>
<name>A0ABT6C974_9MICO</name>
<proteinExistence type="inferred from homology"/>
<dbReference type="InterPro" id="IPR023393">
    <property type="entry name" value="START-like_dom_sf"/>
</dbReference>
<dbReference type="InterPro" id="IPR020904">
    <property type="entry name" value="Sc_DH/Rdtase_CS"/>
</dbReference>
<dbReference type="EMBL" id="JAROAV010000028">
    <property type="protein sequence ID" value="MDF8264852.1"/>
    <property type="molecule type" value="Genomic_DNA"/>
</dbReference>
<evidence type="ECO:0000259" key="3">
    <source>
        <dbReference type="SMART" id="SM00822"/>
    </source>
</evidence>
<dbReference type="CDD" id="cd07812">
    <property type="entry name" value="SRPBCC"/>
    <property type="match status" value="1"/>
</dbReference>
<accession>A0ABT6C974</accession>
<dbReference type="Proteomes" id="UP001528912">
    <property type="component" value="Unassembled WGS sequence"/>
</dbReference>
<dbReference type="InterPro" id="IPR019587">
    <property type="entry name" value="Polyketide_cyclase/dehydratase"/>
</dbReference>
<dbReference type="Gene3D" id="3.30.530.20">
    <property type="match status" value="1"/>
</dbReference>
<evidence type="ECO:0000256" key="2">
    <source>
        <dbReference type="ARBA" id="ARBA00023002"/>
    </source>
</evidence>
<feature type="domain" description="Ketoreductase" evidence="3">
    <location>
        <begin position="10"/>
        <end position="194"/>
    </location>
</feature>
<gene>
    <name evidence="4" type="ORF">P4R38_11405</name>
</gene>
<evidence type="ECO:0000256" key="1">
    <source>
        <dbReference type="ARBA" id="ARBA00006484"/>
    </source>
</evidence>
<dbReference type="PANTHER" id="PTHR44196">
    <property type="entry name" value="DEHYDROGENASE/REDUCTASE SDR FAMILY MEMBER 7B"/>
    <property type="match status" value="1"/>
</dbReference>
<dbReference type="InterPro" id="IPR057326">
    <property type="entry name" value="KR_dom"/>
</dbReference>
<dbReference type="InterPro" id="IPR036291">
    <property type="entry name" value="NAD(P)-bd_dom_sf"/>
</dbReference>
<dbReference type="Gene3D" id="3.40.50.720">
    <property type="entry name" value="NAD(P)-binding Rossmann-like Domain"/>
    <property type="match status" value="1"/>
</dbReference>
<comment type="caution">
    <text evidence="4">The sequence shown here is derived from an EMBL/GenBank/DDBJ whole genome shotgun (WGS) entry which is preliminary data.</text>
</comment>
<keyword evidence="2" id="KW-0560">Oxidoreductase</keyword>
<evidence type="ECO:0000313" key="4">
    <source>
        <dbReference type="EMBL" id="MDF8264852.1"/>
    </source>
</evidence>
<dbReference type="PROSITE" id="PS00061">
    <property type="entry name" value="ADH_SHORT"/>
    <property type="match status" value="1"/>
</dbReference>
<dbReference type="SUPFAM" id="SSF51735">
    <property type="entry name" value="NAD(P)-binding Rossmann-fold domains"/>
    <property type="match status" value="1"/>
</dbReference>
<keyword evidence="5" id="KW-1185">Reference proteome</keyword>
<dbReference type="SUPFAM" id="SSF55961">
    <property type="entry name" value="Bet v1-like"/>
    <property type="match status" value="1"/>
</dbReference>
<dbReference type="PRINTS" id="PR00081">
    <property type="entry name" value="GDHRDH"/>
</dbReference>
<organism evidence="4 5">
    <name type="scientific">Luteipulveratus flavus</name>
    <dbReference type="NCBI Taxonomy" id="3031728"/>
    <lineage>
        <taxon>Bacteria</taxon>
        <taxon>Bacillati</taxon>
        <taxon>Actinomycetota</taxon>
        <taxon>Actinomycetes</taxon>
        <taxon>Micrococcales</taxon>
        <taxon>Dermacoccaceae</taxon>
        <taxon>Luteipulveratus</taxon>
    </lineage>
</organism>
<dbReference type="SMART" id="SM00822">
    <property type="entry name" value="PKS_KR"/>
    <property type="match status" value="1"/>
</dbReference>
<dbReference type="RefSeq" id="WP_277192231.1">
    <property type="nucleotide sequence ID" value="NZ_JAROAV010000028.1"/>
</dbReference>
<evidence type="ECO:0000313" key="5">
    <source>
        <dbReference type="Proteomes" id="UP001528912"/>
    </source>
</evidence>
<dbReference type="PANTHER" id="PTHR44196:SF1">
    <property type="entry name" value="DEHYDROGENASE_REDUCTASE SDR FAMILY MEMBER 7B"/>
    <property type="match status" value="1"/>
</dbReference>
<dbReference type="InterPro" id="IPR002347">
    <property type="entry name" value="SDR_fam"/>
</dbReference>
<protein>
    <submittedName>
        <fullName evidence="4">SDR family NAD(P)-dependent oxidoreductase</fullName>
    </submittedName>
</protein>
<comment type="similarity">
    <text evidence="1">Belongs to the short-chain dehydrogenases/reductases (SDR) family.</text>
</comment>
<sequence length="465" mass="49340">MTEAQHTARPVALVTGASSGIGLATALRLAARGTTVVLVGRSEETLAQARRACELVGGTAVVAVADVRDTDALHAAFETAASLGRLETVVHCAGVLAYGRFEDVPPEVFEAVLDTTLVGATRVCREAVRRFRAAEGGSVVLVGSLLGKATAPGMISYTTAKWGMHGFVRTLQQENRDRPDVRISLISPGGVDTPIYQLAGTYLGRHGQAPPPVAGADRVAEAILKALDRPRRDLDVGVANKVIVLGFRTMPGLYDLLVGPLLSRLALQPGSGVPAGSGNVLQPRPADEIRAGRSLLLGTDDRNSEGDVMSSNGTSEGWRLHRTVAAPTDRVWEVLADGWSYATWVVGTARIRAVDQAWPAPGSRIHHSAGVWPVLLSDTTVVEACEPGRRLVLTARGWPAGEARVRLTLEPDGEHACTVTIQEDVVSGPSRVLPKVLRQSGIAPRNTETLRRLALLAERRADADE</sequence>
<dbReference type="Pfam" id="PF00106">
    <property type="entry name" value="adh_short"/>
    <property type="match status" value="1"/>
</dbReference>
<reference evidence="4 5" key="1">
    <citation type="submission" date="2023-03" db="EMBL/GenBank/DDBJ databases">
        <title>YIM 133296 draft genome.</title>
        <authorList>
            <person name="Xiong L."/>
        </authorList>
    </citation>
    <scope>NUCLEOTIDE SEQUENCE [LARGE SCALE GENOMIC DNA]</scope>
    <source>
        <strain evidence="4 5">YIM 133296</strain>
    </source>
</reference>